<evidence type="ECO:0000256" key="2">
    <source>
        <dbReference type="ARBA" id="ARBA00022670"/>
    </source>
</evidence>
<feature type="region of interest" description="Disordered" evidence="6">
    <location>
        <begin position="28"/>
        <end position="54"/>
    </location>
</feature>
<evidence type="ECO:0000259" key="8">
    <source>
        <dbReference type="Pfam" id="PF00082"/>
    </source>
</evidence>
<feature type="chain" id="PRO_5045728395" evidence="7">
    <location>
        <begin position="33"/>
        <end position="1265"/>
    </location>
</feature>
<dbReference type="PROSITE" id="PS51318">
    <property type="entry name" value="TAT"/>
    <property type="match status" value="1"/>
</dbReference>
<feature type="active site" description="Charge relay system" evidence="5">
    <location>
        <position position="267"/>
    </location>
</feature>
<dbReference type="InterPro" id="IPR046450">
    <property type="entry name" value="PA_dom_sf"/>
</dbReference>
<comment type="caution">
    <text evidence="9">The sequence shown here is derived from an EMBL/GenBank/DDBJ whole genome shotgun (WGS) entry which is preliminary data.</text>
</comment>
<sequence length="1265" mass="131681">MTHHPSARRRRLRLLAIAAAAVVSATTPQATAAAGTASPPTAQGTPSSSPQSDNVVAAARGAATSVVTLLTGDKVTLAPASGGGPGTLTVTGPDGRPTGARVITVGGDTYVYPDSALRYLAAGSLDRRLFNVTRLVADGYDDAHLDHLPLIVTYGGKEAGAATLRGRAEAIPGDHTDVHPLTSVNGVALAVDRKDGDALWKALTGPAADPASAPADDAKPVFRSGVAEVWLDGRAEATLSDSVAQIGAPDVWAGGNTGKGVDVAVLDTGYDPGHPDLKDAVADSRSFVPDEDVTDRNGHGTHVASTIAGSGAASDGREKGVAPGVDLHVGKVLNNSASGAESWILAGMEWAARDTHARVVSMSLGSSVDADGETLLARAVNELSAETGALFTIAAGNDGPGPHTVRSPGTADAALTVGAVDFADALADFSSRGPRYGDDALKPEITAPGVGILAARSQYAASGSGAYLTLSGTSMATPHVAGAAALVAAAHPDWTGSRIKDALVSTVHPTPDITADDGGNGRVDAEAAASGTLTATGTADAGIHSPGEDTGTVASTATWTNTADQPVSVDLAVDAPGVPAGVFTLSEDRLRVPAHGTASVTVRTDLDQAGTLRRWTGRLTASVDGTVRTRTLLGVSTRQRLAHVRTTVTGRSGEPTDGVLTLFREGDPYPNTVLYGDGVSDTLLPPGRYTVYADFRVEGTHGASSAGYARAILPQVDVAGDTELALDGRKLRQISAVTPLKTENFTRRLDFHRSFDDGTSVTDSAQIGDGFDSLWTLPAAPGGDGEQNLTVRWRNQQPLLAVTSGPQDFDDLWLLPGSGKLPEGTHDLAVVHPGEGLAADYEGVDAAGKAAVVRWDSDDEDKAGEQIRAAQAAGVRLLLFVHDLDGRLRMPVVKSSLAVAGLSRTEGETLVARAEAGGPDGVPLRAVSHPDTDYLYDLVRTWTGRIPSDLRYAPRQGQLARVETSFRNPEGREVYEARYDTHPWTEYNVDAPRLSTAGAHRTDYVSTDRSFTWSEEAMLYPVVFSTSGPVRYPAGRTTKAPWFGTVARPRINEGVQQPTRTAGRIDVTIPSWGDSGGGHANYAAFGSTETTDQTELYRNGTLLATGSSGLTATVPAARGAYRLTHTATREATAEFPYSTATRTEWAFTSAAPREADRPVQLPLVQLDYTLPTDEEGRAARDATLLVTPTHLAGGPRAALHTRKVEVSYDDGATWTTARLRDRGEGGAGVVLKAPARARYVSLRVHAEDSGGDTVTQTVVRAAGVR</sequence>
<dbReference type="Proteomes" id="UP001496720">
    <property type="component" value="Unassembled WGS sequence"/>
</dbReference>
<accession>A0ABV1T0T7</accession>
<dbReference type="Pfam" id="PF00082">
    <property type="entry name" value="Peptidase_S8"/>
    <property type="match status" value="1"/>
</dbReference>
<feature type="compositionally biased region" description="Low complexity" evidence="6">
    <location>
        <begin position="28"/>
        <end position="52"/>
    </location>
</feature>
<feature type="active site" description="Charge relay system" evidence="5">
    <location>
        <position position="474"/>
    </location>
</feature>
<name>A0ABV1T0T7_9ACTN</name>
<dbReference type="SUPFAM" id="SSF52025">
    <property type="entry name" value="PA domain"/>
    <property type="match status" value="1"/>
</dbReference>
<dbReference type="InterPro" id="IPR006311">
    <property type="entry name" value="TAT_signal"/>
</dbReference>
<dbReference type="InterPro" id="IPR023828">
    <property type="entry name" value="Peptidase_S8_Ser-AS"/>
</dbReference>
<dbReference type="InterPro" id="IPR022398">
    <property type="entry name" value="Peptidase_S8_His-AS"/>
</dbReference>
<evidence type="ECO:0000313" key="10">
    <source>
        <dbReference type="Proteomes" id="UP001496720"/>
    </source>
</evidence>
<dbReference type="Gene3D" id="3.50.30.30">
    <property type="match status" value="1"/>
</dbReference>
<keyword evidence="4 5" id="KW-0720">Serine protease</keyword>
<dbReference type="EMBL" id="JBEOZY010000028">
    <property type="protein sequence ID" value="MER6167586.1"/>
    <property type="molecule type" value="Genomic_DNA"/>
</dbReference>
<feature type="active site" description="Charge relay system" evidence="5">
    <location>
        <position position="299"/>
    </location>
</feature>
<dbReference type="InterPro" id="IPR000209">
    <property type="entry name" value="Peptidase_S8/S53_dom"/>
</dbReference>
<keyword evidence="7" id="KW-0732">Signal</keyword>
<keyword evidence="10" id="KW-1185">Reference proteome</keyword>
<feature type="region of interest" description="Disordered" evidence="6">
    <location>
        <begin position="290"/>
        <end position="319"/>
    </location>
</feature>
<organism evidence="9 10">
    <name type="scientific">Streptomyces violaceorubidus</name>
    <dbReference type="NCBI Taxonomy" id="284042"/>
    <lineage>
        <taxon>Bacteria</taxon>
        <taxon>Bacillati</taxon>
        <taxon>Actinomycetota</taxon>
        <taxon>Actinomycetes</taxon>
        <taxon>Kitasatosporales</taxon>
        <taxon>Streptomycetaceae</taxon>
        <taxon>Streptomyces</taxon>
    </lineage>
</organism>
<reference evidence="9 10" key="1">
    <citation type="submission" date="2024-06" db="EMBL/GenBank/DDBJ databases">
        <title>The Natural Products Discovery Center: Release of the First 8490 Sequenced Strains for Exploring Actinobacteria Biosynthetic Diversity.</title>
        <authorList>
            <person name="Kalkreuter E."/>
            <person name="Kautsar S.A."/>
            <person name="Yang D."/>
            <person name="Bader C.D."/>
            <person name="Teijaro C.N."/>
            <person name="Fluegel L."/>
            <person name="Davis C.M."/>
            <person name="Simpson J.R."/>
            <person name="Lauterbach L."/>
            <person name="Steele A.D."/>
            <person name="Gui C."/>
            <person name="Meng S."/>
            <person name="Li G."/>
            <person name="Viehrig K."/>
            <person name="Ye F."/>
            <person name="Su P."/>
            <person name="Kiefer A.F."/>
            <person name="Nichols A."/>
            <person name="Cepeda A.J."/>
            <person name="Yan W."/>
            <person name="Fan B."/>
            <person name="Jiang Y."/>
            <person name="Adhikari A."/>
            <person name="Zheng C.-J."/>
            <person name="Schuster L."/>
            <person name="Cowan T.M."/>
            <person name="Smanski M.J."/>
            <person name="Chevrette M.G."/>
            <person name="De Carvalho L.P.S."/>
            <person name="Shen B."/>
        </authorList>
    </citation>
    <scope>NUCLEOTIDE SEQUENCE [LARGE SCALE GENOMIC DNA]</scope>
    <source>
        <strain evidence="9 10">NPDC001615</strain>
    </source>
</reference>
<dbReference type="SUPFAM" id="SSF52743">
    <property type="entry name" value="Subtilisin-like"/>
    <property type="match status" value="1"/>
</dbReference>
<dbReference type="Gene3D" id="3.40.50.200">
    <property type="entry name" value="Peptidase S8/S53 domain"/>
    <property type="match status" value="1"/>
</dbReference>
<evidence type="ECO:0000256" key="3">
    <source>
        <dbReference type="ARBA" id="ARBA00022801"/>
    </source>
</evidence>
<evidence type="ECO:0000313" key="9">
    <source>
        <dbReference type="EMBL" id="MER6167586.1"/>
    </source>
</evidence>
<dbReference type="InterPro" id="IPR036852">
    <property type="entry name" value="Peptidase_S8/S53_dom_sf"/>
</dbReference>
<feature type="signal peptide" evidence="7">
    <location>
        <begin position="1"/>
        <end position="32"/>
    </location>
</feature>
<dbReference type="InterPro" id="IPR017296">
    <property type="entry name" value="Peptidase_S8A_SAM-P45"/>
</dbReference>
<dbReference type="PANTHER" id="PTHR43806:SF65">
    <property type="entry name" value="SERINE PROTEASE APRX"/>
    <property type="match status" value="1"/>
</dbReference>
<evidence type="ECO:0000256" key="6">
    <source>
        <dbReference type="SAM" id="MobiDB-lite"/>
    </source>
</evidence>
<dbReference type="PROSITE" id="PS00137">
    <property type="entry name" value="SUBTILASE_HIS"/>
    <property type="match status" value="1"/>
</dbReference>
<dbReference type="PANTHER" id="PTHR43806">
    <property type="entry name" value="PEPTIDASE S8"/>
    <property type="match status" value="1"/>
</dbReference>
<dbReference type="RefSeq" id="WP_352149035.1">
    <property type="nucleotide sequence ID" value="NZ_JBEOZY010000028.1"/>
</dbReference>
<dbReference type="PIRSF" id="PIRSF037852">
    <property type="entry name" value="Subtilisin_rel_SAV5721"/>
    <property type="match status" value="1"/>
</dbReference>
<feature type="domain" description="Peptidase S8/S53" evidence="8">
    <location>
        <begin position="258"/>
        <end position="516"/>
    </location>
</feature>
<dbReference type="PROSITE" id="PS51892">
    <property type="entry name" value="SUBTILASE"/>
    <property type="match status" value="1"/>
</dbReference>
<proteinExistence type="inferred from homology"/>
<evidence type="ECO:0000256" key="5">
    <source>
        <dbReference type="PROSITE-ProRule" id="PRU01240"/>
    </source>
</evidence>
<protein>
    <submittedName>
        <fullName evidence="9">S8 family serine peptidase</fullName>
    </submittedName>
</protein>
<comment type="similarity">
    <text evidence="1 5">Belongs to the peptidase S8 family.</text>
</comment>
<evidence type="ECO:0000256" key="1">
    <source>
        <dbReference type="ARBA" id="ARBA00011073"/>
    </source>
</evidence>
<dbReference type="PROSITE" id="PS00138">
    <property type="entry name" value="SUBTILASE_SER"/>
    <property type="match status" value="1"/>
</dbReference>
<gene>
    <name evidence="9" type="ORF">ABT188_24075</name>
</gene>
<evidence type="ECO:0000256" key="4">
    <source>
        <dbReference type="ARBA" id="ARBA00022825"/>
    </source>
</evidence>
<dbReference type="PRINTS" id="PR00723">
    <property type="entry name" value="SUBTILISIN"/>
</dbReference>
<keyword evidence="3 5" id="KW-0378">Hydrolase</keyword>
<evidence type="ECO:0000256" key="7">
    <source>
        <dbReference type="SAM" id="SignalP"/>
    </source>
</evidence>
<dbReference type="InterPro" id="IPR050131">
    <property type="entry name" value="Peptidase_S8_subtilisin-like"/>
</dbReference>
<keyword evidence="2 5" id="KW-0645">Protease</keyword>
<dbReference type="InterPro" id="IPR015500">
    <property type="entry name" value="Peptidase_S8_subtilisin-rel"/>
</dbReference>